<keyword evidence="2" id="KW-1185">Reference proteome</keyword>
<gene>
    <name evidence="1" type="ORF">FBY41_1319</name>
</gene>
<evidence type="ECO:0000313" key="2">
    <source>
        <dbReference type="Proteomes" id="UP000316747"/>
    </source>
</evidence>
<name>A0A543I2Z8_9MICO</name>
<dbReference type="EMBL" id="VFPM01000001">
    <property type="protein sequence ID" value="TQM64937.1"/>
    <property type="molecule type" value="Genomic_DNA"/>
</dbReference>
<comment type="caution">
    <text evidence="1">The sequence shown here is derived from an EMBL/GenBank/DDBJ whole genome shotgun (WGS) entry which is preliminary data.</text>
</comment>
<sequence length="229" mass="23243">MSSFPGSPRTVPGAIVAVDPLSPLARTVIFQYNPDEVTRSLRPRAAPSGGSSASDAHRIWGAPTESITMTVELDATDGLESGDPLAATTGVAGRLATLEMLLYPNSVTIVTNAALLLAGTIEVLPPEAPLTVLVWGPGRVVPVRVESLTIREQAFTTGLMPIRASVDVTLDVLSYNDLSPTDPGFALFLVHQVLKETMASVAAVASVAGAAAGALGGSAGASGSVSIGG</sequence>
<proteinExistence type="predicted"/>
<reference evidence="1 2" key="1">
    <citation type="submission" date="2019-06" db="EMBL/GenBank/DDBJ databases">
        <title>Genome sequencing of plant associated microbes to promote plant fitness in Sorghum bicolor and Oryza sativa.</title>
        <authorList>
            <person name="Coleman-Derr D."/>
        </authorList>
    </citation>
    <scope>NUCLEOTIDE SEQUENCE [LARGE SCALE GENOMIC DNA]</scope>
    <source>
        <strain evidence="1 2">KV-663</strain>
    </source>
</reference>
<dbReference type="AlphaFoldDB" id="A0A543I2Z8"/>
<protein>
    <submittedName>
        <fullName evidence="1">Uncharacterized protein</fullName>
    </submittedName>
</protein>
<evidence type="ECO:0000313" key="1">
    <source>
        <dbReference type="EMBL" id="TQM64937.1"/>
    </source>
</evidence>
<dbReference type="RefSeq" id="WP_141842508.1">
    <property type="nucleotide sequence ID" value="NZ_VFPM01000001.1"/>
</dbReference>
<dbReference type="Proteomes" id="UP000316747">
    <property type="component" value="Unassembled WGS sequence"/>
</dbReference>
<accession>A0A543I2Z8</accession>
<organism evidence="1 2">
    <name type="scientific">Humibacillus xanthopallidus</name>
    <dbReference type="NCBI Taxonomy" id="412689"/>
    <lineage>
        <taxon>Bacteria</taxon>
        <taxon>Bacillati</taxon>
        <taxon>Actinomycetota</taxon>
        <taxon>Actinomycetes</taxon>
        <taxon>Micrococcales</taxon>
        <taxon>Intrasporangiaceae</taxon>
        <taxon>Humibacillus</taxon>
    </lineage>
</organism>
<dbReference type="OrthoDB" id="661223at2"/>